<dbReference type="GO" id="GO:0016787">
    <property type="term" value="F:hydrolase activity"/>
    <property type="evidence" value="ECO:0007669"/>
    <property type="project" value="UniProtKB-KW"/>
</dbReference>
<dbReference type="Pfam" id="PF00270">
    <property type="entry name" value="DEAD"/>
    <property type="match status" value="1"/>
</dbReference>
<keyword evidence="18" id="KW-1185">Reference proteome</keyword>
<evidence type="ECO:0000256" key="4">
    <source>
        <dbReference type="ARBA" id="ARBA00022517"/>
    </source>
</evidence>
<feature type="compositionally biased region" description="Basic and acidic residues" evidence="14">
    <location>
        <begin position="125"/>
        <end position="140"/>
    </location>
</feature>
<feature type="compositionally biased region" description="Acidic residues" evidence="14">
    <location>
        <begin position="111"/>
        <end position="124"/>
    </location>
</feature>
<keyword evidence="5" id="KW-0698">rRNA processing</keyword>
<evidence type="ECO:0000256" key="3">
    <source>
        <dbReference type="ARBA" id="ARBA00012552"/>
    </source>
</evidence>
<feature type="compositionally biased region" description="Basic and acidic residues" evidence="14">
    <location>
        <begin position="84"/>
        <end position="94"/>
    </location>
</feature>
<evidence type="ECO:0000256" key="1">
    <source>
        <dbReference type="ARBA" id="ARBA00004604"/>
    </source>
</evidence>
<feature type="region of interest" description="Disordered" evidence="14">
    <location>
        <begin position="152"/>
        <end position="203"/>
    </location>
</feature>
<dbReference type="OrthoDB" id="196131at2759"/>
<comment type="similarity">
    <text evidence="2">Belongs to the DEAD box helicase family. DDX5/DBP2 subfamily.</text>
</comment>
<dbReference type="GO" id="GO:0003676">
    <property type="term" value="F:nucleic acid binding"/>
    <property type="evidence" value="ECO:0007669"/>
    <property type="project" value="InterPro"/>
</dbReference>
<dbReference type="InterPro" id="IPR014001">
    <property type="entry name" value="Helicase_ATP-bd"/>
</dbReference>
<keyword evidence="10" id="KW-0539">Nucleus</keyword>
<dbReference type="PROSITE" id="PS00039">
    <property type="entry name" value="DEAD_ATP_HELICASE"/>
    <property type="match status" value="1"/>
</dbReference>
<evidence type="ECO:0000256" key="5">
    <source>
        <dbReference type="ARBA" id="ARBA00022552"/>
    </source>
</evidence>
<evidence type="ECO:0000256" key="11">
    <source>
        <dbReference type="ARBA" id="ARBA00037449"/>
    </source>
</evidence>
<dbReference type="InterPro" id="IPR000629">
    <property type="entry name" value="RNA-helicase_DEAD-box_CS"/>
</dbReference>
<keyword evidence="4" id="KW-0690">Ribosome biogenesis</keyword>
<sequence length="656" mass="72270">MGKRSREERATADDDVTAATEAPTTKKSRKDKISPDAAAGAQVAPISEQEADGIEPKKKSKKSKKEKKPIEEPEEEQNGVDSPSEEKLSKAERKALKKAKKEARAAADASVDQEDNMDVEEESNEDLKRLKLEKKANIAAHKADKALKKALKKEKKEKNALKKEARGIDEDPIEANGTHDSQLAPPAEGAIPEPAATTSGYEEHPQLTELPAAEVESFLADNFITVTDHRKDAPTFRPIVKFKYLQHIPKTWLAPFERFEAPTPIQAAAWPALFAGRDVIGVAETGSGKTFAFGLPCIRHIMSLPTKERKQKGAKAVMVSPTRELALQIHEELVKIAQPAGLEVVCIYGGVPKDQQREALKTASIIVATPGRLNDLLSEEAANISNAHYLVLDEADRMLDKGFENDIRTIIGYTPSEGRQTLMFTATWPASVRELASTFMTDPVKITIGDNPTGELRANTRIKQIVEVMDQQQKKYRMMEILKQHTKGDKQDNRILVFALYKKEATRIENEIKARGFRVGGIHGDLSQRDRIASLEGFKTGKVPILVATDVAARGLDIPAVKLVLNVTFPLTAEDYVHRIGRTGRAGQDGLAITFFTEQEKALSGALINVLKAAKQDIPDSLMKFGTTVKKKQHEAYGAFVKDIDPTVKATKIVFD</sequence>
<comment type="catalytic activity">
    <reaction evidence="12">
        <text>ATP + H2O = ADP + phosphate + H(+)</text>
        <dbReference type="Rhea" id="RHEA:13065"/>
        <dbReference type="ChEBI" id="CHEBI:15377"/>
        <dbReference type="ChEBI" id="CHEBI:15378"/>
        <dbReference type="ChEBI" id="CHEBI:30616"/>
        <dbReference type="ChEBI" id="CHEBI:43474"/>
        <dbReference type="ChEBI" id="CHEBI:456216"/>
        <dbReference type="EC" id="3.6.4.13"/>
    </reaction>
</comment>
<feature type="compositionally biased region" description="Basic residues" evidence="14">
    <location>
        <begin position="58"/>
        <end position="67"/>
    </location>
</feature>
<dbReference type="CDD" id="cd00268">
    <property type="entry name" value="DEADc"/>
    <property type="match status" value="1"/>
</dbReference>
<dbReference type="GO" id="GO:0005524">
    <property type="term" value="F:ATP binding"/>
    <property type="evidence" value="ECO:0007669"/>
    <property type="project" value="UniProtKB-KW"/>
</dbReference>
<evidence type="ECO:0000313" key="18">
    <source>
        <dbReference type="Proteomes" id="UP000800041"/>
    </source>
</evidence>
<dbReference type="InterPro" id="IPR011545">
    <property type="entry name" value="DEAD/DEAH_box_helicase_dom"/>
</dbReference>
<feature type="compositionally biased region" description="Basic and acidic residues" evidence="14">
    <location>
        <begin position="154"/>
        <end position="169"/>
    </location>
</feature>
<feature type="compositionally biased region" description="Low complexity" evidence="14">
    <location>
        <begin position="184"/>
        <end position="196"/>
    </location>
</feature>
<evidence type="ECO:0000259" key="15">
    <source>
        <dbReference type="PROSITE" id="PS51192"/>
    </source>
</evidence>
<feature type="region of interest" description="Disordered" evidence="14">
    <location>
        <begin position="1"/>
        <end position="140"/>
    </location>
</feature>
<dbReference type="PANTHER" id="PTHR47958">
    <property type="entry name" value="ATP-DEPENDENT RNA HELICASE DBP3"/>
    <property type="match status" value="1"/>
</dbReference>
<dbReference type="InterPro" id="IPR044742">
    <property type="entry name" value="DEAD/DEAH_RhlB"/>
</dbReference>
<reference evidence="17" key="1">
    <citation type="journal article" date="2020" name="Stud. Mycol.">
        <title>101 Dothideomycetes genomes: a test case for predicting lifestyles and emergence of pathogens.</title>
        <authorList>
            <person name="Haridas S."/>
            <person name="Albert R."/>
            <person name="Binder M."/>
            <person name="Bloem J."/>
            <person name="Labutti K."/>
            <person name="Salamov A."/>
            <person name="Andreopoulos B."/>
            <person name="Baker S."/>
            <person name="Barry K."/>
            <person name="Bills G."/>
            <person name="Bluhm B."/>
            <person name="Cannon C."/>
            <person name="Castanera R."/>
            <person name="Culley D."/>
            <person name="Daum C."/>
            <person name="Ezra D."/>
            <person name="Gonzalez J."/>
            <person name="Henrissat B."/>
            <person name="Kuo A."/>
            <person name="Liang C."/>
            <person name="Lipzen A."/>
            <person name="Lutzoni F."/>
            <person name="Magnuson J."/>
            <person name="Mondo S."/>
            <person name="Nolan M."/>
            <person name="Ohm R."/>
            <person name="Pangilinan J."/>
            <person name="Park H.-J."/>
            <person name="Ramirez L."/>
            <person name="Alfaro M."/>
            <person name="Sun H."/>
            <person name="Tritt A."/>
            <person name="Yoshinaga Y."/>
            <person name="Zwiers L.-H."/>
            <person name="Turgeon B."/>
            <person name="Goodwin S."/>
            <person name="Spatafora J."/>
            <person name="Crous P."/>
            <person name="Grigoriev I."/>
        </authorList>
    </citation>
    <scope>NUCLEOTIDE SEQUENCE</scope>
    <source>
        <strain evidence="17">CBS 113979</strain>
    </source>
</reference>
<dbReference type="SUPFAM" id="SSF52540">
    <property type="entry name" value="P-loop containing nucleoside triphosphate hydrolases"/>
    <property type="match status" value="1"/>
</dbReference>
<evidence type="ECO:0000256" key="14">
    <source>
        <dbReference type="SAM" id="MobiDB-lite"/>
    </source>
</evidence>
<keyword evidence="9 13" id="KW-0067">ATP-binding</keyword>
<dbReference type="PROSITE" id="PS51194">
    <property type="entry name" value="HELICASE_CTER"/>
    <property type="match status" value="1"/>
</dbReference>
<comment type="function">
    <text evidence="11">ATP-dependent RNA helicase required for 60S ribosomal subunit synthesis. Involved in efficient pre-rRNA processing, predominantly at site A3, which is necessary for the normal formation of 25S and 5.8S rRNAs.</text>
</comment>
<dbReference type="EC" id="3.6.4.13" evidence="3"/>
<feature type="compositionally biased region" description="Basic and acidic residues" evidence="14">
    <location>
        <begin position="1"/>
        <end position="12"/>
    </location>
</feature>
<evidence type="ECO:0000256" key="10">
    <source>
        <dbReference type="ARBA" id="ARBA00023242"/>
    </source>
</evidence>
<evidence type="ECO:0000256" key="2">
    <source>
        <dbReference type="ARBA" id="ARBA00009334"/>
    </source>
</evidence>
<name>A0A6G1GRV5_9PEZI</name>
<keyword evidence="6 13" id="KW-0547">Nucleotide-binding</keyword>
<dbReference type="InterPro" id="IPR001650">
    <property type="entry name" value="Helicase_C-like"/>
</dbReference>
<proteinExistence type="inferred from homology"/>
<evidence type="ECO:0000256" key="13">
    <source>
        <dbReference type="RuleBase" id="RU000492"/>
    </source>
</evidence>
<dbReference type="GO" id="GO:0003724">
    <property type="term" value="F:RNA helicase activity"/>
    <property type="evidence" value="ECO:0007669"/>
    <property type="project" value="UniProtKB-EC"/>
</dbReference>
<evidence type="ECO:0000256" key="8">
    <source>
        <dbReference type="ARBA" id="ARBA00022806"/>
    </source>
</evidence>
<keyword evidence="8 13" id="KW-0347">Helicase</keyword>
<evidence type="ECO:0000259" key="16">
    <source>
        <dbReference type="PROSITE" id="PS51194"/>
    </source>
</evidence>
<feature type="domain" description="Helicase ATP-binding" evidence="15">
    <location>
        <begin position="270"/>
        <end position="446"/>
    </location>
</feature>
<dbReference type="Proteomes" id="UP000800041">
    <property type="component" value="Unassembled WGS sequence"/>
</dbReference>
<evidence type="ECO:0000256" key="9">
    <source>
        <dbReference type="ARBA" id="ARBA00022840"/>
    </source>
</evidence>
<dbReference type="Pfam" id="PF00271">
    <property type="entry name" value="Helicase_C"/>
    <property type="match status" value="1"/>
</dbReference>
<dbReference type="FunFam" id="3.40.50.300:FF:000008">
    <property type="entry name" value="ATP-dependent RNA helicase RhlB"/>
    <property type="match status" value="1"/>
</dbReference>
<evidence type="ECO:0000256" key="7">
    <source>
        <dbReference type="ARBA" id="ARBA00022801"/>
    </source>
</evidence>
<keyword evidence="7 13" id="KW-0378">Hydrolase</keyword>
<evidence type="ECO:0000256" key="6">
    <source>
        <dbReference type="ARBA" id="ARBA00022741"/>
    </source>
</evidence>
<comment type="subcellular location">
    <subcellularLocation>
        <location evidence="1">Nucleus</location>
        <location evidence="1">Nucleolus</location>
    </subcellularLocation>
</comment>
<dbReference type="Gene3D" id="3.40.50.300">
    <property type="entry name" value="P-loop containing nucleotide triphosphate hydrolases"/>
    <property type="match status" value="2"/>
</dbReference>
<evidence type="ECO:0000256" key="12">
    <source>
        <dbReference type="ARBA" id="ARBA00047984"/>
    </source>
</evidence>
<dbReference type="PROSITE" id="PS51192">
    <property type="entry name" value="HELICASE_ATP_BIND_1"/>
    <property type="match status" value="1"/>
</dbReference>
<dbReference type="SMART" id="SM00487">
    <property type="entry name" value="DEXDc"/>
    <property type="match status" value="1"/>
</dbReference>
<dbReference type="AlphaFoldDB" id="A0A6G1GRV5"/>
<evidence type="ECO:0000313" key="17">
    <source>
        <dbReference type="EMBL" id="KAF1983542.1"/>
    </source>
</evidence>
<dbReference type="EMBL" id="ML977174">
    <property type="protein sequence ID" value="KAF1983542.1"/>
    <property type="molecule type" value="Genomic_DNA"/>
</dbReference>
<dbReference type="SMART" id="SM00490">
    <property type="entry name" value="HELICc"/>
    <property type="match status" value="1"/>
</dbReference>
<feature type="domain" description="Helicase C-terminal" evidence="16">
    <location>
        <begin position="461"/>
        <end position="626"/>
    </location>
</feature>
<accession>A0A6G1GRV5</accession>
<dbReference type="CDD" id="cd18787">
    <property type="entry name" value="SF2_C_DEAD"/>
    <property type="match status" value="1"/>
</dbReference>
<gene>
    <name evidence="17" type="ORF">K402DRAFT_406783</name>
</gene>
<protein>
    <recommendedName>
        <fullName evidence="3">RNA helicase</fullName>
        <ecNumber evidence="3">3.6.4.13</ecNumber>
    </recommendedName>
</protein>
<organism evidence="17 18">
    <name type="scientific">Aulographum hederae CBS 113979</name>
    <dbReference type="NCBI Taxonomy" id="1176131"/>
    <lineage>
        <taxon>Eukaryota</taxon>
        <taxon>Fungi</taxon>
        <taxon>Dikarya</taxon>
        <taxon>Ascomycota</taxon>
        <taxon>Pezizomycotina</taxon>
        <taxon>Dothideomycetes</taxon>
        <taxon>Pleosporomycetidae</taxon>
        <taxon>Aulographales</taxon>
        <taxon>Aulographaceae</taxon>
    </lineage>
</organism>
<dbReference type="InterPro" id="IPR027417">
    <property type="entry name" value="P-loop_NTPase"/>
</dbReference>